<evidence type="ECO:0000256" key="6">
    <source>
        <dbReference type="ARBA" id="ARBA00047804"/>
    </source>
</evidence>
<evidence type="ECO:0000256" key="7">
    <source>
        <dbReference type="SAM" id="MobiDB-lite"/>
    </source>
</evidence>
<evidence type="ECO:0000256" key="4">
    <source>
        <dbReference type="ARBA" id="ARBA00023027"/>
    </source>
</evidence>
<feature type="domain" description="Thioredoxin-like fold" evidence="8">
    <location>
        <begin position="201"/>
        <end position="293"/>
    </location>
</feature>
<evidence type="ECO:0000256" key="3">
    <source>
        <dbReference type="ARBA" id="ARBA00023002"/>
    </source>
</evidence>
<name>A0A2H1W6N7_SPOFR</name>
<dbReference type="InterPro" id="IPR052259">
    <property type="entry name" value="Nucleoredoxin-like"/>
</dbReference>
<dbReference type="AlphaFoldDB" id="A0A2H1W6N7"/>
<keyword evidence="2" id="KW-0677">Repeat</keyword>
<evidence type="ECO:0000256" key="5">
    <source>
        <dbReference type="ARBA" id="ARBA00047388"/>
    </source>
</evidence>
<feature type="compositionally biased region" description="Basic and acidic residues" evidence="7">
    <location>
        <begin position="910"/>
        <end position="920"/>
    </location>
</feature>
<dbReference type="EMBL" id="ODYU01006367">
    <property type="protein sequence ID" value="SOQ48154.1"/>
    <property type="molecule type" value="Genomic_DNA"/>
</dbReference>
<dbReference type="GO" id="GO:0047134">
    <property type="term" value="F:protein-disulfide reductase [NAD(P)H] activity"/>
    <property type="evidence" value="ECO:0007669"/>
    <property type="project" value="UniProtKB-EC"/>
</dbReference>
<dbReference type="PANTHER" id="PTHR13871">
    <property type="entry name" value="THIOREDOXIN"/>
    <property type="match status" value="1"/>
</dbReference>
<feature type="domain" description="Thioredoxin-like fold" evidence="8">
    <location>
        <begin position="37"/>
        <end position="129"/>
    </location>
</feature>
<proteinExistence type="predicted"/>
<dbReference type="Gene3D" id="3.40.30.10">
    <property type="entry name" value="Glutaredoxin"/>
    <property type="match status" value="2"/>
</dbReference>
<organism evidence="9">
    <name type="scientific">Spodoptera frugiperda</name>
    <name type="common">Fall armyworm</name>
    <dbReference type="NCBI Taxonomy" id="7108"/>
    <lineage>
        <taxon>Eukaryota</taxon>
        <taxon>Metazoa</taxon>
        <taxon>Ecdysozoa</taxon>
        <taxon>Arthropoda</taxon>
        <taxon>Hexapoda</taxon>
        <taxon>Insecta</taxon>
        <taxon>Pterygota</taxon>
        <taxon>Neoptera</taxon>
        <taxon>Endopterygota</taxon>
        <taxon>Lepidoptera</taxon>
        <taxon>Glossata</taxon>
        <taxon>Ditrysia</taxon>
        <taxon>Noctuoidea</taxon>
        <taxon>Noctuidae</taxon>
        <taxon>Amphipyrinae</taxon>
        <taxon>Spodoptera</taxon>
    </lineage>
</organism>
<feature type="compositionally biased region" description="Basic and acidic residues" evidence="7">
    <location>
        <begin position="703"/>
        <end position="713"/>
    </location>
</feature>
<evidence type="ECO:0000256" key="1">
    <source>
        <dbReference type="ARBA" id="ARBA00012612"/>
    </source>
</evidence>
<protein>
    <recommendedName>
        <fullName evidence="1">protein-disulfide reductase</fullName>
        <ecNumber evidence="1">1.8.1.8</ecNumber>
    </recommendedName>
</protein>
<feature type="region of interest" description="Disordered" evidence="7">
    <location>
        <begin position="703"/>
        <end position="736"/>
    </location>
</feature>
<evidence type="ECO:0000259" key="8">
    <source>
        <dbReference type="Pfam" id="PF13905"/>
    </source>
</evidence>
<comment type="catalytic activity">
    <reaction evidence="5">
        <text>[protein]-dithiol + NAD(+) = [protein]-disulfide + NADH + H(+)</text>
        <dbReference type="Rhea" id="RHEA:18749"/>
        <dbReference type="Rhea" id="RHEA-COMP:10593"/>
        <dbReference type="Rhea" id="RHEA-COMP:10594"/>
        <dbReference type="ChEBI" id="CHEBI:15378"/>
        <dbReference type="ChEBI" id="CHEBI:29950"/>
        <dbReference type="ChEBI" id="CHEBI:50058"/>
        <dbReference type="ChEBI" id="CHEBI:57540"/>
        <dbReference type="ChEBI" id="CHEBI:57945"/>
        <dbReference type="EC" id="1.8.1.8"/>
    </reaction>
</comment>
<keyword evidence="3" id="KW-0560">Oxidoreductase</keyword>
<dbReference type="PANTHER" id="PTHR13871:SF96">
    <property type="entry name" value="THIOREDOXIN DOMAIN-CONTAINING PROTEIN"/>
    <property type="match status" value="1"/>
</dbReference>
<dbReference type="EC" id="1.8.1.8" evidence="1"/>
<feature type="region of interest" description="Disordered" evidence="7">
    <location>
        <begin position="885"/>
        <end position="920"/>
    </location>
</feature>
<evidence type="ECO:0000256" key="2">
    <source>
        <dbReference type="ARBA" id="ARBA00022737"/>
    </source>
</evidence>
<dbReference type="InterPro" id="IPR012336">
    <property type="entry name" value="Thioredoxin-like_fold"/>
</dbReference>
<evidence type="ECO:0000313" key="9">
    <source>
        <dbReference type="EMBL" id="SOQ48154.1"/>
    </source>
</evidence>
<accession>A0A2H1W6N7</accession>
<keyword evidence="4" id="KW-0520">NAD</keyword>
<dbReference type="Pfam" id="PF13905">
    <property type="entry name" value="Thioredoxin_8"/>
    <property type="match status" value="2"/>
</dbReference>
<comment type="catalytic activity">
    <reaction evidence="6">
        <text>[protein]-dithiol + NADP(+) = [protein]-disulfide + NADPH + H(+)</text>
        <dbReference type="Rhea" id="RHEA:18753"/>
        <dbReference type="Rhea" id="RHEA-COMP:10593"/>
        <dbReference type="Rhea" id="RHEA-COMP:10594"/>
        <dbReference type="ChEBI" id="CHEBI:15378"/>
        <dbReference type="ChEBI" id="CHEBI:29950"/>
        <dbReference type="ChEBI" id="CHEBI:50058"/>
        <dbReference type="ChEBI" id="CHEBI:57783"/>
        <dbReference type="ChEBI" id="CHEBI:58349"/>
        <dbReference type="EC" id="1.8.1.8"/>
    </reaction>
</comment>
<sequence>MEGCSLNLPPFDWLRYARLFNHRYEKVPVEWLRQGVDIIVLYFSLNSRNKKESIMYDFYEWYENARFKNLPLEVINVPLDARIEDMCMSYDEQANWFTLMHGDPLILHLLYMYEVTSVPHLIVIKPDGRLVCKHGIMDLEMYGKNALMSWLSPHANSITPKRFSRVKRLFGQKWRYMTLKGRIRKRYIPLPRGWFNDCVDTVVLYFSQRNKDRSDKIMLKFYEIYENARFKNTPIEVINVPLDDNQRDMCTSYDHQANWYTLMYGDPLILYLKYLYDITRVPHLVVLRTDGSIVSIDGIADLDTHGANAIGAWMSIDAAAIKCNQLRKISRMHSNNWMYLTECGGKDEKAVYFRKFSELFVPINTKGELYEVCPEELSPAEWEPAVEGRGEVAPDVAARAHRLPHLLSIWRLPTRVRLLAGTVPIEMAHDVGDDLLLRAAVTEPVLVMCTLPEYGSMPSSPSKQVDPRYHAKETLQLLPLNSTIKVRRTQLGFENEKRMFLSARLQKALTFCQLNVDNWIRQISYANSTVVGKAKTAEDLIREDHEPVKFEKERKFTLQGLKIDTSRLFGKSEKVLKDIPDETEGSIIFLSKNELEHMNYDVYSDDEGKDDKADEKIEQEQFSSDKMQVFREDSGHKKNKWFKNLKLLRSTEKLTDEKITAIENSEKLRDVKDPFDPLGEKHSSIERYQDMAKLIEDRFGCTRKNDGTAEKSHSYKSLTTSSSDMGTSQCSSNHKKPVLTKSVSVQTGMPDNSYTEDDSGINMKHGRKNLSVDQINYCGSMESDASSGRKLKSLDENMLKKSSATKSSTNLERRQRIQPDLIPEKAMVKSESYNQIQSCEEINMFGVGSLYNDSDFEINYKQHSFITEKLCSEFHVKTKRVLSKSTSNLLHPKKASDKKEGSNSNSMPTKTERSADSEKIVNFRKKIDKPRAPTPKSEIEEDITAIDISEEEPQTQVKIRRSISSIQKRKLPVIEDLPYGQVADAVHVEEEKVESDASSDNIYAEICTPNGNKTSDEENYDNNIDVLATDPVICNVKKEVIIRNDERARQMIENQENPFRHIEVVVIEKTTDFDLDNSSITSSDIDDMGSKNDVSIIDSWERDKNKSDNKIHAIRLEITSNMDEYPNHNDHNNIEKTEICLSKDNSLSFSNSIHLNGTYPNEAIYDTLK</sequence>
<reference evidence="9" key="1">
    <citation type="submission" date="2016-07" db="EMBL/GenBank/DDBJ databases">
        <authorList>
            <person name="Bretaudeau A."/>
        </authorList>
    </citation>
    <scope>NUCLEOTIDE SEQUENCE</scope>
    <source>
        <strain evidence="9">Rice</strain>
        <tissue evidence="9">Whole body</tissue>
    </source>
</reference>
<gene>
    <name evidence="9" type="ORF">SFRICE_018735</name>
</gene>